<keyword evidence="3" id="KW-1185">Reference proteome</keyword>
<feature type="transmembrane region" description="Helical" evidence="1">
    <location>
        <begin position="94"/>
        <end position="113"/>
    </location>
</feature>
<comment type="caution">
    <text evidence="2">The sequence shown here is derived from an EMBL/GenBank/DDBJ whole genome shotgun (WGS) entry which is preliminary data.</text>
</comment>
<evidence type="ECO:0000313" key="3">
    <source>
        <dbReference type="Proteomes" id="UP000005709"/>
    </source>
</evidence>
<name>C8PET0_9BACT</name>
<keyword evidence="1" id="KW-1133">Transmembrane helix</keyword>
<dbReference type="AlphaFoldDB" id="C8PET0"/>
<dbReference type="EMBL" id="ACYG01000009">
    <property type="protein sequence ID" value="EEV18558.1"/>
    <property type="molecule type" value="Genomic_DNA"/>
</dbReference>
<keyword evidence="1" id="KW-0472">Membrane</keyword>
<evidence type="ECO:0000256" key="1">
    <source>
        <dbReference type="SAM" id="Phobius"/>
    </source>
</evidence>
<dbReference type="Proteomes" id="UP000005709">
    <property type="component" value="Unassembled WGS sequence"/>
</dbReference>
<evidence type="ECO:0000313" key="2">
    <source>
        <dbReference type="EMBL" id="EEV18558.1"/>
    </source>
</evidence>
<organism evidence="2 3">
    <name type="scientific">Campylobacter gracilis RM3268</name>
    <dbReference type="NCBI Taxonomy" id="553220"/>
    <lineage>
        <taxon>Bacteria</taxon>
        <taxon>Pseudomonadati</taxon>
        <taxon>Campylobacterota</taxon>
        <taxon>Epsilonproteobacteria</taxon>
        <taxon>Campylobacterales</taxon>
        <taxon>Campylobacteraceae</taxon>
        <taxon>Campylobacter</taxon>
    </lineage>
</organism>
<gene>
    <name evidence="2" type="ORF">CAMGR0001_2569</name>
</gene>
<proteinExistence type="predicted"/>
<dbReference type="RefSeq" id="WP_005869587.1">
    <property type="nucleotide sequence ID" value="NZ_ACYG01000009.1"/>
</dbReference>
<sequence length="139" mass="15020">MINIDEVSYKRAKFRQAGLEAASGGDTAASDAANASAPRRVRISAKSGFEAWSEKLLHGYGASFRYAVRIQLAPKAQLDADECILCEYKKRGSGLELIAALLVLIPVLGVLALCFKAEYGVVFNITILLAGFCMIMVFL</sequence>
<dbReference type="STRING" id="824.CGRAC_0408"/>
<feature type="transmembrane region" description="Helical" evidence="1">
    <location>
        <begin position="119"/>
        <end position="138"/>
    </location>
</feature>
<accession>C8PET0</accession>
<protein>
    <submittedName>
        <fullName evidence="2">Uncharacterized protein</fullName>
    </submittedName>
</protein>
<reference evidence="2 3" key="1">
    <citation type="submission" date="2009-07" db="EMBL/GenBank/DDBJ databases">
        <authorList>
            <person name="Madupu R."/>
            <person name="Sebastian Y."/>
            <person name="Durkin A.S."/>
            <person name="Torralba M."/>
            <person name="Methe B."/>
            <person name="Sutton G.G."/>
            <person name="Strausberg R.L."/>
            <person name="Nelson K.E."/>
        </authorList>
    </citation>
    <scope>NUCLEOTIDE SEQUENCE [LARGE SCALE GENOMIC DNA]</scope>
    <source>
        <strain evidence="2 3">RM3268</strain>
    </source>
</reference>
<keyword evidence="1" id="KW-0812">Transmembrane</keyword>